<dbReference type="PANTHER" id="PTHR43004">
    <property type="entry name" value="TRK SYSTEM POTASSIUM UPTAKE PROTEIN"/>
    <property type="match status" value="1"/>
</dbReference>
<keyword evidence="4" id="KW-1133">Transmembrane helix</keyword>
<keyword evidence="4" id="KW-0472">Membrane</keyword>
<dbReference type="PANTHER" id="PTHR43004:SF19">
    <property type="entry name" value="BINDING MONOOXYGENASE, PUTATIVE (JCVI)-RELATED"/>
    <property type="match status" value="1"/>
</dbReference>
<evidence type="ECO:0000256" key="1">
    <source>
        <dbReference type="ARBA" id="ARBA00001974"/>
    </source>
</evidence>
<protein>
    <recommendedName>
        <fullName evidence="5">FAD-binding domain-containing protein</fullName>
    </recommendedName>
</protein>
<dbReference type="GO" id="GO:0071949">
    <property type="term" value="F:FAD binding"/>
    <property type="evidence" value="ECO:0007669"/>
    <property type="project" value="InterPro"/>
</dbReference>
<gene>
    <name evidence="6" type="ORF">E1956_42495</name>
</gene>
<organism evidence="6 7">
    <name type="scientific">Paraburkholderia pallida</name>
    <dbReference type="NCBI Taxonomy" id="2547399"/>
    <lineage>
        <taxon>Bacteria</taxon>
        <taxon>Pseudomonadati</taxon>
        <taxon>Pseudomonadota</taxon>
        <taxon>Betaproteobacteria</taxon>
        <taxon>Burkholderiales</taxon>
        <taxon>Burkholderiaceae</taxon>
        <taxon>Paraburkholderia</taxon>
    </lineage>
</organism>
<sequence>MTHTAPSDQQKFDVPVVIAGAGPVGLMLSILLSRQGIRNIIFEKREQINTMPRARGINVRSVEILTQLDLGEELRRGSLPPTWARQFVYTETMAGELIGIMPGNMGPGMAADHSACEYRVAAQDRLDPMLYAKARSFKECTIHFNHEVVDYVDNGSAVTVRIADRSAPQEVAPLGIRAQYLIAADGGKSSLRWSAQIGDAYNATYRSFVAARFHGDLSAYSNGREGALIWTLAPDAAGVFHPLDGADNWSVQIQYDPNSENPDEWTSEHVIQRIRRMVGVPDEADLDIELVKYYKYTLTVSVADTFRKGRLLLAGDAAHRTLPHGGWGLNTGIHTAHNLAWKLGAVLRGVAPDALLDTYNNERREAALRNCEFAKVNAGYIEKMMRALRESSSVEERRRIVASSKQYGNWIGLDLGIHYEGTEGPGAFVPDNVSPPPVSNAVIEYVPHAKPGWRAPHFWARTAIGNHRISAVSLFDQDFVLLTGADGHAWISAAGELNKGHKPRIQPLRVAADGDLVPEAVSFGDLYGVGPTGAVLVRPDGHVAYRAASATQDVLQDLRTALDCALGYQTHH</sequence>
<evidence type="ECO:0000259" key="5">
    <source>
        <dbReference type="Pfam" id="PF01494"/>
    </source>
</evidence>
<evidence type="ECO:0000313" key="7">
    <source>
        <dbReference type="Proteomes" id="UP000295727"/>
    </source>
</evidence>
<evidence type="ECO:0000313" key="6">
    <source>
        <dbReference type="EMBL" id="QBR03760.1"/>
    </source>
</evidence>
<dbReference type="InterPro" id="IPR050641">
    <property type="entry name" value="RIFMO-like"/>
</dbReference>
<keyword evidence="4" id="KW-0812">Transmembrane</keyword>
<feature type="domain" description="FAD-binding" evidence="5">
    <location>
        <begin position="13"/>
        <end position="373"/>
    </location>
</feature>
<dbReference type="InterPro" id="IPR002938">
    <property type="entry name" value="FAD-bd"/>
</dbReference>
<dbReference type="PRINTS" id="PR00420">
    <property type="entry name" value="RNGMNOXGNASE"/>
</dbReference>
<dbReference type="InterPro" id="IPR036188">
    <property type="entry name" value="FAD/NAD-bd_sf"/>
</dbReference>
<dbReference type="GO" id="GO:0016709">
    <property type="term" value="F:oxidoreductase activity, acting on paired donors, with incorporation or reduction of molecular oxygen, NAD(P)H as one donor, and incorporation of one atom of oxygen"/>
    <property type="evidence" value="ECO:0007669"/>
    <property type="project" value="UniProtKB-ARBA"/>
</dbReference>
<dbReference type="KEGG" id="ppai:E1956_42495"/>
<comment type="cofactor">
    <cofactor evidence="1">
        <name>FAD</name>
        <dbReference type="ChEBI" id="CHEBI:57692"/>
    </cofactor>
</comment>
<proteinExistence type="predicted"/>
<keyword evidence="2" id="KW-0285">Flavoprotein</keyword>
<feature type="transmembrane region" description="Helical" evidence="4">
    <location>
        <begin position="12"/>
        <end position="32"/>
    </location>
</feature>
<name>A0A4P7D970_9BURK</name>
<dbReference type="Pfam" id="PF21274">
    <property type="entry name" value="Rng_hyd_C"/>
    <property type="match status" value="1"/>
</dbReference>
<dbReference type="Gene3D" id="3.40.30.120">
    <property type="match status" value="1"/>
</dbReference>
<evidence type="ECO:0000256" key="3">
    <source>
        <dbReference type="ARBA" id="ARBA00022827"/>
    </source>
</evidence>
<dbReference type="Gene3D" id="3.30.9.10">
    <property type="entry name" value="D-Amino Acid Oxidase, subunit A, domain 2"/>
    <property type="match status" value="1"/>
</dbReference>
<accession>A0A4P7D970</accession>
<reference evidence="6 7" key="1">
    <citation type="submission" date="2019-03" db="EMBL/GenBank/DDBJ databases">
        <title>Paraburkholderia sp. 7MH5, isolated from subtropical forest soil.</title>
        <authorList>
            <person name="Gao Z.-H."/>
            <person name="Qiu L.-H."/>
        </authorList>
    </citation>
    <scope>NUCLEOTIDE SEQUENCE [LARGE SCALE GENOMIC DNA]</scope>
    <source>
        <strain evidence="6 7">7MH5</strain>
    </source>
</reference>
<dbReference type="EMBL" id="CP038151">
    <property type="protein sequence ID" value="QBR03760.1"/>
    <property type="molecule type" value="Genomic_DNA"/>
</dbReference>
<keyword evidence="3" id="KW-0274">FAD</keyword>
<dbReference type="Pfam" id="PF01494">
    <property type="entry name" value="FAD_binding_3"/>
    <property type="match status" value="1"/>
</dbReference>
<dbReference type="Proteomes" id="UP000295727">
    <property type="component" value="Chromosome 4"/>
</dbReference>
<dbReference type="OrthoDB" id="3443359at2"/>
<dbReference type="Gene3D" id="3.50.50.60">
    <property type="entry name" value="FAD/NAD(P)-binding domain"/>
    <property type="match status" value="1"/>
</dbReference>
<dbReference type="AlphaFoldDB" id="A0A4P7D970"/>
<evidence type="ECO:0000256" key="2">
    <source>
        <dbReference type="ARBA" id="ARBA00022630"/>
    </source>
</evidence>
<evidence type="ECO:0000256" key="4">
    <source>
        <dbReference type="SAM" id="Phobius"/>
    </source>
</evidence>
<keyword evidence="7" id="KW-1185">Reference proteome</keyword>
<dbReference type="SUPFAM" id="SSF51905">
    <property type="entry name" value="FAD/NAD(P)-binding domain"/>
    <property type="match status" value="1"/>
</dbReference>
<dbReference type="RefSeq" id="WP_134759478.1">
    <property type="nucleotide sequence ID" value="NZ_CP038151.1"/>
</dbReference>